<evidence type="ECO:0000313" key="1">
    <source>
        <dbReference type="EMBL" id="RFO97413.1"/>
    </source>
</evidence>
<keyword evidence="2" id="KW-1185">Reference proteome</keyword>
<name>A0A3E1RDQ1_9BURK</name>
<protein>
    <recommendedName>
        <fullName evidence="3">Lipoprotein</fullName>
    </recommendedName>
</protein>
<gene>
    <name evidence="1" type="ORF">DIC66_09875</name>
</gene>
<sequence>MSANHVPLLPPHRRLSTAKIAALALLLVLLQACSAVKVAYGQAPALLSWQLDSYLDLSSLQKARLAGDMDQLHAWHRKTQLPLYAEFLAKNRPRFAQDWSKAQACTAFSEAKTQLQPALDQLESVGSWLLPDLSKKQLAYLENKLADSNAKWRDEWLDVSAEALLKTRYKQLLSRSEFLYGDLAAEQKKAIRSLLEKSSFDARKSYALRIARQTEFLELVRQASPATAEADRLKAQALVQSLLARDAQTTTPYQADLRDEGCALFADIHNLTTPAQRLRAVSTLKAYEEDLLALAVRG</sequence>
<dbReference type="EMBL" id="QFZK01000004">
    <property type="protein sequence ID" value="RFO97413.1"/>
    <property type="molecule type" value="Genomic_DNA"/>
</dbReference>
<reference evidence="1 2" key="1">
    <citation type="submission" date="2018-05" db="EMBL/GenBank/DDBJ databases">
        <title>Rhodoferax soyangensis sp.nov., isolated from an oligotrophic freshwater lake.</title>
        <authorList>
            <person name="Park M."/>
        </authorList>
    </citation>
    <scope>NUCLEOTIDE SEQUENCE [LARGE SCALE GENOMIC DNA]</scope>
    <source>
        <strain evidence="1 2">IMCC26218</strain>
    </source>
</reference>
<dbReference type="AlphaFoldDB" id="A0A3E1RDQ1"/>
<comment type="caution">
    <text evidence="1">The sequence shown here is derived from an EMBL/GenBank/DDBJ whole genome shotgun (WGS) entry which is preliminary data.</text>
</comment>
<accession>A0A3E1RDQ1</accession>
<evidence type="ECO:0008006" key="3">
    <source>
        <dbReference type="Google" id="ProtNLM"/>
    </source>
</evidence>
<evidence type="ECO:0000313" key="2">
    <source>
        <dbReference type="Proteomes" id="UP000260665"/>
    </source>
</evidence>
<organism evidence="1 2">
    <name type="scientific">Rhodoferax lacus</name>
    <dbReference type="NCBI Taxonomy" id="2184758"/>
    <lineage>
        <taxon>Bacteria</taxon>
        <taxon>Pseudomonadati</taxon>
        <taxon>Pseudomonadota</taxon>
        <taxon>Betaproteobacteria</taxon>
        <taxon>Burkholderiales</taxon>
        <taxon>Comamonadaceae</taxon>
        <taxon>Rhodoferax</taxon>
    </lineage>
</organism>
<dbReference type="Pfam" id="PF19795">
    <property type="entry name" value="DUF6279"/>
    <property type="match status" value="1"/>
</dbReference>
<dbReference type="Proteomes" id="UP000260665">
    <property type="component" value="Unassembled WGS sequence"/>
</dbReference>
<proteinExistence type="predicted"/>